<evidence type="ECO:0000313" key="2">
    <source>
        <dbReference type="EMBL" id="KAK9165925.1"/>
    </source>
</evidence>
<dbReference type="EMBL" id="JBBNAG010000001">
    <property type="protein sequence ID" value="KAK9165925.1"/>
    <property type="molecule type" value="Genomic_DNA"/>
</dbReference>
<dbReference type="PANTHER" id="PTHR31286">
    <property type="entry name" value="GLYCINE-RICH CELL WALL STRUCTURAL PROTEIN 1.8-LIKE"/>
    <property type="match status" value="1"/>
</dbReference>
<dbReference type="InterPro" id="IPR040256">
    <property type="entry name" value="At4g02000-like"/>
</dbReference>
<reference evidence="2 3" key="1">
    <citation type="submission" date="2024-01" db="EMBL/GenBank/DDBJ databases">
        <title>Genome assemblies of Stephania.</title>
        <authorList>
            <person name="Yang L."/>
        </authorList>
    </citation>
    <scope>NUCLEOTIDE SEQUENCE [LARGE SCALE GENOMIC DNA]</scope>
    <source>
        <strain evidence="2">JXDWG</strain>
        <tissue evidence="2">Leaf</tissue>
    </source>
</reference>
<evidence type="ECO:0000259" key="1">
    <source>
        <dbReference type="Pfam" id="PF14111"/>
    </source>
</evidence>
<name>A0AAP0Q3I1_9MAGN</name>
<comment type="caution">
    <text evidence="2">The sequence shown here is derived from an EMBL/GenBank/DDBJ whole genome shotgun (WGS) entry which is preliminary data.</text>
</comment>
<dbReference type="PANTHER" id="PTHR31286:SF167">
    <property type="entry name" value="OS09G0268800 PROTEIN"/>
    <property type="match status" value="1"/>
</dbReference>
<feature type="domain" description="DUF4283" evidence="1">
    <location>
        <begin position="34"/>
        <end position="109"/>
    </location>
</feature>
<sequence>MDSFDLGKLVDVLDETHATKLTMEKEVHAVGRAKIKLSLVRKIFGIRQVNREGFMTTIKRVWNTANGFDVKHIAKENTFVFYFISEEDRERAHKGGPWSFDNHFIVLTKPHPVGLLDSLDFTQIPIWIQIHKAPSACMTANAARFLGLQIGPVEEIDLGSLRDCRKVSPCSSSH</sequence>
<dbReference type="Proteomes" id="UP001419268">
    <property type="component" value="Unassembled WGS sequence"/>
</dbReference>
<gene>
    <name evidence="2" type="ORF">Scep_001116</name>
</gene>
<dbReference type="Pfam" id="PF14111">
    <property type="entry name" value="DUF4283"/>
    <property type="match status" value="1"/>
</dbReference>
<dbReference type="InterPro" id="IPR025558">
    <property type="entry name" value="DUF4283"/>
</dbReference>
<evidence type="ECO:0000313" key="3">
    <source>
        <dbReference type="Proteomes" id="UP001419268"/>
    </source>
</evidence>
<proteinExistence type="predicted"/>
<keyword evidence="3" id="KW-1185">Reference proteome</keyword>
<protein>
    <recommendedName>
        <fullName evidence="1">DUF4283 domain-containing protein</fullName>
    </recommendedName>
</protein>
<accession>A0AAP0Q3I1</accession>
<dbReference type="AlphaFoldDB" id="A0AAP0Q3I1"/>
<organism evidence="2 3">
    <name type="scientific">Stephania cephalantha</name>
    <dbReference type="NCBI Taxonomy" id="152367"/>
    <lineage>
        <taxon>Eukaryota</taxon>
        <taxon>Viridiplantae</taxon>
        <taxon>Streptophyta</taxon>
        <taxon>Embryophyta</taxon>
        <taxon>Tracheophyta</taxon>
        <taxon>Spermatophyta</taxon>
        <taxon>Magnoliopsida</taxon>
        <taxon>Ranunculales</taxon>
        <taxon>Menispermaceae</taxon>
        <taxon>Menispermoideae</taxon>
        <taxon>Cissampelideae</taxon>
        <taxon>Stephania</taxon>
    </lineage>
</organism>